<dbReference type="AlphaFoldDB" id="J0LG39"/>
<keyword evidence="2" id="KW-1185">Reference proteome</keyword>
<evidence type="ECO:0000313" key="1">
    <source>
        <dbReference type="EMBL" id="EJD36425.1"/>
    </source>
</evidence>
<sequence length="395" mass="44755">MSAIAVHLPHIRSLKLHSEVLGEGEVSMDNIHSVYGYLARPAPMLEELDIALAIEDTPADDADLDDGMRERVRSFDYTLPANLFDGHAPRLRQAAWLVMELNPNGCAALRGLTRLASEGRRLLRLHLNAMVNLPQLKCLLIDIEDLEGLPDSPCPDSFQLEELYLSIPSPDAEQDMRLALEYLGYRRIPRVMAYRFETWLDCFTAPPRSLPRILHLEAFGILLNPYWHMVDDEGFVSRGSFLPAQKLLMTPLGKRLFENLECLVLDTSLIPNRKYPSLPRLLRLCMRICVPPRPEPSLASRLQCPTLQDMEIWWDTPQPVRDSAMISRGLAFCLQSVSYSPDPPLRVIVRGTGKAQVLDDDPHPSYALTVSSEPVPESFTMERTKRWHILDASNE</sequence>
<gene>
    <name evidence="1" type="ORF">AURDEDRAFT_174476</name>
</gene>
<proteinExistence type="predicted"/>
<dbReference type="Proteomes" id="UP000006514">
    <property type="component" value="Unassembled WGS sequence"/>
</dbReference>
<accession>J0LG39</accession>
<protein>
    <recommendedName>
        <fullName evidence="3">F-box domain-containing protein</fullName>
    </recommendedName>
</protein>
<evidence type="ECO:0000313" key="2">
    <source>
        <dbReference type="Proteomes" id="UP000006514"/>
    </source>
</evidence>
<dbReference type="InParanoid" id="J0LG39"/>
<name>J0LG39_AURST</name>
<dbReference type="EMBL" id="JH687861">
    <property type="protein sequence ID" value="EJD36425.1"/>
    <property type="molecule type" value="Genomic_DNA"/>
</dbReference>
<reference evidence="2" key="1">
    <citation type="journal article" date="2012" name="Science">
        <title>The Paleozoic origin of enzymatic lignin decomposition reconstructed from 31 fungal genomes.</title>
        <authorList>
            <person name="Floudas D."/>
            <person name="Binder M."/>
            <person name="Riley R."/>
            <person name="Barry K."/>
            <person name="Blanchette R.A."/>
            <person name="Henrissat B."/>
            <person name="Martinez A.T."/>
            <person name="Otillar R."/>
            <person name="Spatafora J.W."/>
            <person name="Yadav J.S."/>
            <person name="Aerts A."/>
            <person name="Benoit I."/>
            <person name="Boyd A."/>
            <person name="Carlson A."/>
            <person name="Copeland A."/>
            <person name="Coutinho P.M."/>
            <person name="de Vries R.P."/>
            <person name="Ferreira P."/>
            <person name="Findley K."/>
            <person name="Foster B."/>
            <person name="Gaskell J."/>
            <person name="Glotzer D."/>
            <person name="Gorecki P."/>
            <person name="Heitman J."/>
            <person name="Hesse C."/>
            <person name="Hori C."/>
            <person name="Igarashi K."/>
            <person name="Jurgens J.A."/>
            <person name="Kallen N."/>
            <person name="Kersten P."/>
            <person name="Kohler A."/>
            <person name="Kuees U."/>
            <person name="Kumar T.K.A."/>
            <person name="Kuo A."/>
            <person name="LaButti K."/>
            <person name="Larrondo L.F."/>
            <person name="Lindquist E."/>
            <person name="Ling A."/>
            <person name="Lombard V."/>
            <person name="Lucas S."/>
            <person name="Lundell T."/>
            <person name="Martin R."/>
            <person name="McLaughlin D.J."/>
            <person name="Morgenstern I."/>
            <person name="Morin E."/>
            <person name="Murat C."/>
            <person name="Nagy L.G."/>
            <person name="Nolan M."/>
            <person name="Ohm R.A."/>
            <person name="Patyshakuliyeva A."/>
            <person name="Rokas A."/>
            <person name="Ruiz-Duenas F.J."/>
            <person name="Sabat G."/>
            <person name="Salamov A."/>
            <person name="Samejima M."/>
            <person name="Schmutz J."/>
            <person name="Slot J.C."/>
            <person name="St John F."/>
            <person name="Stenlid J."/>
            <person name="Sun H."/>
            <person name="Sun S."/>
            <person name="Syed K."/>
            <person name="Tsang A."/>
            <person name="Wiebenga A."/>
            <person name="Young D."/>
            <person name="Pisabarro A."/>
            <person name="Eastwood D.C."/>
            <person name="Martin F."/>
            <person name="Cullen D."/>
            <person name="Grigoriev I.V."/>
            <person name="Hibbett D.S."/>
        </authorList>
    </citation>
    <scope>NUCLEOTIDE SEQUENCE [LARGE SCALE GENOMIC DNA]</scope>
    <source>
        <strain evidence="2">TFB10046</strain>
    </source>
</reference>
<dbReference type="KEGG" id="adl:AURDEDRAFT_174476"/>
<organism evidence="1 2">
    <name type="scientific">Auricularia subglabra (strain TFB-10046 / SS5)</name>
    <name type="common">White-rot fungus</name>
    <name type="synonym">Auricularia delicata (strain TFB10046)</name>
    <dbReference type="NCBI Taxonomy" id="717982"/>
    <lineage>
        <taxon>Eukaryota</taxon>
        <taxon>Fungi</taxon>
        <taxon>Dikarya</taxon>
        <taxon>Basidiomycota</taxon>
        <taxon>Agaricomycotina</taxon>
        <taxon>Agaricomycetes</taxon>
        <taxon>Auriculariales</taxon>
        <taxon>Auriculariaceae</taxon>
        <taxon>Auricularia</taxon>
    </lineage>
</organism>
<evidence type="ECO:0008006" key="3">
    <source>
        <dbReference type="Google" id="ProtNLM"/>
    </source>
</evidence>